<dbReference type="PANTHER" id="PTHR13799">
    <property type="entry name" value="NGG1 INTERACTING FACTOR 3"/>
    <property type="match status" value="1"/>
</dbReference>
<comment type="similarity">
    <text evidence="1">Belongs to the GTP cyclohydrolase I type 2/NIF3 family.</text>
</comment>
<name>A0ABU9E4Y4_9BACT</name>
<evidence type="ECO:0000313" key="4">
    <source>
        <dbReference type="Proteomes" id="UP001484239"/>
    </source>
</evidence>
<dbReference type="RefSeq" id="WP_405278169.1">
    <property type="nucleotide sequence ID" value="NZ_CP144380.1"/>
</dbReference>
<evidence type="ECO:0000256" key="1">
    <source>
        <dbReference type="ARBA" id="ARBA00006964"/>
    </source>
</evidence>
<keyword evidence="2" id="KW-0479">Metal-binding</keyword>
<protein>
    <submittedName>
        <fullName evidence="3">Nif3-like dinuclear metal center hexameric protein</fullName>
    </submittedName>
</protein>
<dbReference type="EMBL" id="JBBHLI010000001">
    <property type="protein sequence ID" value="MEK9499781.1"/>
    <property type="molecule type" value="Genomic_DNA"/>
</dbReference>
<dbReference type="InterPro" id="IPR002678">
    <property type="entry name" value="DUF34/NIF3"/>
</dbReference>
<organism evidence="3 4">
    <name type="scientific">Gaopeijia maritima</name>
    <dbReference type="NCBI Taxonomy" id="3119007"/>
    <lineage>
        <taxon>Bacteria</taxon>
        <taxon>Pseudomonadati</taxon>
        <taxon>Gemmatimonadota</taxon>
        <taxon>Longimicrobiia</taxon>
        <taxon>Gaopeijiales</taxon>
        <taxon>Gaopeijiaceae</taxon>
        <taxon>Gaopeijia</taxon>
    </lineage>
</organism>
<dbReference type="Proteomes" id="UP001484239">
    <property type="component" value="Unassembled WGS sequence"/>
</dbReference>
<reference evidence="3 4" key="1">
    <citation type="submission" date="2024-02" db="EMBL/GenBank/DDBJ databases">
        <title>A novel Gemmatimonadota bacterium.</title>
        <authorList>
            <person name="Du Z.-J."/>
            <person name="Ye Y.-Q."/>
        </authorList>
    </citation>
    <scope>NUCLEOTIDE SEQUENCE [LARGE SCALE GENOMIC DNA]</scope>
    <source>
        <strain evidence="3 4">DH-20</strain>
    </source>
</reference>
<dbReference type="InterPro" id="IPR036069">
    <property type="entry name" value="DUF34/NIF3_sf"/>
</dbReference>
<dbReference type="Pfam" id="PF01784">
    <property type="entry name" value="DUF34_NIF3"/>
    <property type="match status" value="1"/>
</dbReference>
<keyword evidence="4" id="KW-1185">Reference proteome</keyword>
<dbReference type="SUPFAM" id="SSF102705">
    <property type="entry name" value="NIF3 (NGG1p interacting factor 3)-like"/>
    <property type="match status" value="1"/>
</dbReference>
<dbReference type="PANTHER" id="PTHR13799:SF14">
    <property type="entry name" value="GTP CYCLOHYDROLASE 1 TYPE 2 HOMOLOG"/>
    <property type="match status" value="1"/>
</dbReference>
<accession>A0ABU9E4Y4</accession>
<evidence type="ECO:0000256" key="2">
    <source>
        <dbReference type="ARBA" id="ARBA00022723"/>
    </source>
</evidence>
<proteinExistence type="inferred from homology"/>
<evidence type="ECO:0000313" key="3">
    <source>
        <dbReference type="EMBL" id="MEK9499781.1"/>
    </source>
</evidence>
<comment type="caution">
    <text evidence="3">The sequence shown here is derived from an EMBL/GenBank/DDBJ whole genome shotgun (WGS) entry which is preliminary data.</text>
</comment>
<dbReference type="NCBIfam" id="TIGR00486">
    <property type="entry name" value="YbgI_SA1388"/>
    <property type="match status" value="1"/>
</dbReference>
<gene>
    <name evidence="3" type="ORF">WI372_02145</name>
</gene>
<sequence>MESVLHFCDELLGVEGHPDYPPALNGLQVEGAPDRPVRRVAAAVDASETVLSRAAAAEVDLLVVHHGLFWGGLRPVTGRHYRKLSHLIRSGTALYSAHLPLDAHPDIGNSALLARALGLEVAGPFGEYKGVSIGWRGRTPEAWTADALVARAGAAVGGPARVMGEGPTDIRTVAVVTGSGASFLSDAAAAGIDALVTGEAAHHNFMDACELGVHLVLAGHYATETFGVRALADRIAEHFGVESLFIDDPSGL</sequence>
<dbReference type="Gene3D" id="3.40.1390.30">
    <property type="entry name" value="NIF3 (NGG1p interacting factor 3)-like"/>
    <property type="match status" value="2"/>
</dbReference>